<dbReference type="Proteomes" id="UP000282195">
    <property type="component" value="Chromosome"/>
</dbReference>
<gene>
    <name evidence="3" type="ORF">CCGE525_11525</name>
</gene>
<dbReference type="OrthoDB" id="7850882at2"/>
<evidence type="ECO:0000256" key="2">
    <source>
        <dbReference type="SAM" id="SignalP"/>
    </source>
</evidence>
<feature type="compositionally biased region" description="Polar residues" evidence="1">
    <location>
        <begin position="183"/>
        <end position="206"/>
    </location>
</feature>
<evidence type="ECO:0000313" key="3">
    <source>
        <dbReference type="EMBL" id="AYG59349.1"/>
    </source>
</evidence>
<keyword evidence="2" id="KW-0732">Signal</keyword>
<reference evidence="3 4" key="1">
    <citation type="submission" date="2018-10" db="EMBL/GenBank/DDBJ databases">
        <title>Rhizobium etli, R. leguminosarum and a new Rhizobium genospecies from Phaseolus dumosus.</title>
        <authorList>
            <person name="Ramirez-Puebla S.T."/>
            <person name="Rogel-Hernandez M.A."/>
            <person name="Guerrero G."/>
            <person name="Ormeno-Orrillo E."/>
            <person name="Martinez-Romero J.C."/>
            <person name="Negrete-Yankelevich S."/>
            <person name="Martinez-Romero E."/>
        </authorList>
    </citation>
    <scope>NUCLEOTIDE SEQUENCE [LARGE SCALE GENOMIC DNA]</scope>
    <source>
        <strain evidence="3 4">CCGE525</strain>
    </source>
</reference>
<feature type="chain" id="PRO_5017183237" evidence="2">
    <location>
        <begin position="24"/>
        <end position="255"/>
    </location>
</feature>
<protein>
    <submittedName>
        <fullName evidence="3">Uncharacterized protein</fullName>
    </submittedName>
</protein>
<sequence length="255" mass="27764">MNRGRNFSSCFLLSLLVTAPAFAQTNTICDELRGRFANVTEVIGASAETRQLSRVIVQQNVMIRQLKSDMRYQGCASDGSVVVFGSGDSGACDQMQTSLDRMQQDLGSLMDERELSLTRVDAEGAQRRQLLAAMQRNGCSIPASAEPDTVINTRLKPEAYAPEQQSLTQPESSITTIETARPQTDATLPPQQTPVTSAPSITQVQPKQVPPDRPYDPTANKVRQVGPQFLATDQGKIDLKHPKAGGPQPEQQAPR</sequence>
<dbReference type="KEGG" id="rjg:CCGE525_11525"/>
<proteinExistence type="predicted"/>
<dbReference type="AlphaFoldDB" id="A0A387FLP7"/>
<feature type="signal peptide" evidence="2">
    <location>
        <begin position="1"/>
        <end position="23"/>
    </location>
</feature>
<organism evidence="3 4">
    <name type="scientific">Rhizobium jaguaris</name>
    <dbReference type="NCBI Taxonomy" id="1312183"/>
    <lineage>
        <taxon>Bacteria</taxon>
        <taxon>Pseudomonadati</taxon>
        <taxon>Pseudomonadota</taxon>
        <taxon>Alphaproteobacteria</taxon>
        <taxon>Hyphomicrobiales</taxon>
        <taxon>Rhizobiaceae</taxon>
        <taxon>Rhizobium/Agrobacterium group</taxon>
        <taxon>Rhizobium</taxon>
    </lineage>
</organism>
<dbReference type="EMBL" id="CP032694">
    <property type="protein sequence ID" value="AYG59349.1"/>
    <property type="molecule type" value="Genomic_DNA"/>
</dbReference>
<keyword evidence="4" id="KW-1185">Reference proteome</keyword>
<evidence type="ECO:0000313" key="4">
    <source>
        <dbReference type="Proteomes" id="UP000282195"/>
    </source>
</evidence>
<feature type="region of interest" description="Disordered" evidence="1">
    <location>
        <begin position="183"/>
        <end position="255"/>
    </location>
</feature>
<name>A0A387FLP7_9HYPH</name>
<dbReference type="RefSeq" id="WP_120704366.1">
    <property type="nucleotide sequence ID" value="NZ_CP032694.1"/>
</dbReference>
<evidence type="ECO:0000256" key="1">
    <source>
        <dbReference type="SAM" id="MobiDB-lite"/>
    </source>
</evidence>
<accession>A0A387FLP7</accession>